<keyword evidence="2" id="KW-1185">Reference proteome</keyword>
<gene>
    <name evidence="1" type="ORF">EVAR_29444_1</name>
</gene>
<proteinExistence type="predicted"/>
<protein>
    <submittedName>
        <fullName evidence="1">Uncharacterized protein</fullName>
    </submittedName>
</protein>
<name>A0A4C1VV62_EUMVA</name>
<sequence length="85" mass="9610">MWQRDGGRNNLGTKDGLATLMLCRRSNLTNFPCLPLHITIKVAIKGRPHFYTLDCPVWSRAVGGRQDVSFNELVRDLQLRLTTVG</sequence>
<dbReference type="EMBL" id="BGZK01000411">
    <property type="protein sequence ID" value="GBP42089.1"/>
    <property type="molecule type" value="Genomic_DNA"/>
</dbReference>
<reference evidence="1 2" key="1">
    <citation type="journal article" date="2019" name="Commun. Biol.">
        <title>The bagworm genome reveals a unique fibroin gene that provides high tensile strength.</title>
        <authorList>
            <person name="Kono N."/>
            <person name="Nakamura H."/>
            <person name="Ohtoshi R."/>
            <person name="Tomita M."/>
            <person name="Numata K."/>
            <person name="Arakawa K."/>
        </authorList>
    </citation>
    <scope>NUCLEOTIDE SEQUENCE [LARGE SCALE GENOMIC DNA]</scope>
</reference>
<dbReference type="OrthoDB" id="7508911at2759"/>
<dbReference type="Proteomes" id="UP000299102">
    <property type="component" value="Unassembled WGS sequence"/>
</dbReference>
<evidence type="ECO:0000313" key="1">
    <source>
        <dbReference type="EMBL" id="GBP42089.1"/>
    </source>
</evidence>
<dbReference type="AlphaFoldDB" id="A0A4C1VV62"/>
<evidence type="ECO:0000313" key="2">
    <source>
        <dbReference type="Proteomes" id="UP000299102"/>
    </source>
</evidence>
<accession>A0A4C1VV62</accession>
<comment type="caution">
    <text evidence="1">The sequence shown here is derived from an EMBL/GenBank/DDBJ whole genome shotgun (WGS) entry which is preliminary data.</text>
</comment>
<organism evidence="1 2">
    <name type="scientific">Eumeta variegata</name>
    <name type="common">Bagworm moth</name>
    <name type="synonym">Eumeta japonica</name>
    <dbReference type="NCBI Taxonomy" id="151549"/>
    <lineage>
        <taxon>Eukaryota</taxon>
        <taxon>Metazoa</taxon>
        <taxon>Ecdysozoa</taxon>
        <taxon>Arthropoda</taxon>
        <taxon>Hexapoda</taxon>
        <taxon>Insecta</taxon>
        <taxon>Pterygota</taxon>
        <taxon>Neoptera</taxon>
        <taxon>Endopterygota</taxon>
        <taxon>Lepidoptera</taxon>
        <taxon>Glossata</taxon>
        <taxon>Ditrysia</taxon>
        <taxon>Tineoidea</taxon>
        <taxon>Psychidae</taxon>
        <taxon>Oiketicinae</taxon>
        <taxon>Eumeta</taxon>
    </lineage>
</organism>